<dbReference type="Proteomes" id="UP000813824">
    <property type="component" value="Unassembled WGS sequence"/>
</dbReference>
<feature type="non-terminal residue" evidence="2">
    <location>
        <position position="125"/>
    </location>
</feature>
<organism evidence="2 3">
    <name type="scientific">Cristinia sonorae</name>
    <dbReference type="NCBI Taxonomy" id="1940300"/>
    <lineage>
        <taxon>Eukaryota</taxon>
        <taxon>Fungi</taxon>
        <taxon>Dikarya</taxon>
        <taxon>Basidiomycota</taxon>
        <taxon>Agaricomycotina</taxon>
        <taxon>Agaricomycetes</taxon>
        <taxon>Agaricomycetidae</taxon>
        <taxon>Agaricales</taxon>
        <taxon>Pleurotineae</taxon>
        <taxon>Stephanosporaceae</taxon>
        <taxon>Cristinia</taxon>
    </lineage>
</organism>
<evidence type="ECO:0000256" key="1">
    <source>
        <dbReference type="SAM" id="MobiDB-lite"/>
    </source>
</evidence>
<accession>A0A8K0UCA1</accession>
<dbReference type="EMBL" id="JAEVFJ010000081">
    <property type="protein sequence ID" value="KAH8071049.1"/>
    <property type="molecule type" value="Genomic_DNA"/>
</dbReference>
<sequence>MTLGIAATPLVGVVAWLNIRCRMDPGHHETRMQRMILGTLQCNRAVLPQRQRLPTTPELPDVHTSILDSGPLATRDRHLKDGVDIPHVQSFLYAIASPRRAHGYSGKAEEPYRNESNPRIYNYLL</sequence>
<evidence type="ECO:0000313" key="2">
    <source>
        <dbReference type="EMBL" id="KAH8071049.1"/>
    </source>
</evidence>
<protein>
    <submittedName>
        <fullName evidence="2">Uncharacterized protein</fullName>
    </submittedName>
</protein>
<proteinExistence type="predicted"/>
<evidence type="ECO:0000313" key="3">
    <source>
        <dbReference type="Proteomes" id="UP000813824"/>
    </source>
</evidence>
<feature type="region of interest" description="Disordered" evidence="1">
    <location>
        <begin position="51"/>
        <end position="73"/>
    </location>
</feature>
<name>A0A8K0UCA1_9AGAR</name>
<reference evidence="2" key="1">
    <citation type="journal article" date="2021" name="New Phytol.">
        <title>Evolutionary innovations through gain and loss of genes in the ectomycorrhizal Boletales.</title>
        <authorList>
            <person name="Wu G."/>
            <person name="Miyauchi S."/>
            <person name="Morin E."/>
            <person name="Kuo A."/>
            <person name="Drula E."/>
            <person name="Varga T."/>
            <person name="Kohler A."/>
            <person name="Feng B."/>
            <person name="Cao Y."/>
            <person name="Lipzen A."/>
            <person name="Daum C."/>
            <person name="Hundley H."/>
            <person name="Pangilinan J."/>
            <person name="Johnson J."/>
            <person name="Barry K."/>
            <person name="LaButti K."/>
            <person name="Ng V."/>
            <person name="Ahrendt S."/>
            <person name="Min B."/>
            <person name="Choi I.G."/>
            <person name="Park H."/>
            <person name="Plett J.M."/>
            <person name="Magnuson J."/>
            <person name="Spatafora J.W."/>
            <person name="Nagy L.G."/>
            <person name="Henrissat B."/>
            <person name="Grigoriev I.V."/>
            <person name="Yang Z.L."/>
            <person name="Xu J."/>
            <person name="Martin F.M."/>
        </authorList>
    </citation>
    <scope>NUCLEOTIDE SEQUENCE</scope>
    <source>
        <strain evidence="2">KKN 215</strain>
    </source>
</reference>
<comment type="caution">
    <text evidence="2">The sequence shown here is derived from an EMBL/GenBank/DDBJ whole genome shotgun (WGS) entry which is preliminary data.</text>
</comment>
<dbReference type="AlphaFoldDB" id="A0A8K0UCA1"/>
<keyword evidence="3" id="KW-1185">Reference proteome</keyword>
<gene>
    <name evidence="2" type="ORF">BXZ70DRAFT_964320</name>
</gene>